<dbReference type="KEGG" id="tpr:Tpau_4260"/>
<reference evidence="3" key="1">
    <citation type="submission" date="2010-03" db="EMBL/GenBank/DDBJ databases">
        <title>The complete plasmid of Tsukamurella paurometabola DSM 20162.</title>
        <authorList>
            <consortium name="US DOE Joint Genome Institute (JGI-PGF)"/>
            <person name="Lucas S."/>
            <person name="Copeland A."/>
            <person name="Lapidus A."/>
            <person name="Glavina del Rio T."/>
            <person name="Dalin E."/>
            <person name="Tice H."/>
            <person name="Bruce D."/>
            <person name="Goodwin L."/>
            <person name="Pitluck S."/>
            <person name="Kyrpides N."/>
            <person name="Mavromatis K."/>
            <person name="Ivanova N."/>
            <person name="Mikhailova N."/>
            <person name="Munk A.C."/>
            <person name="Brettin T."/>
            <person name="Detter J.C."/>
            <person name="Tapia R."/>
            <person name="Han C."/>
            <person name="Larimer F."/>
            <person name="Land M."/>
            <person name="Hauser L."/>
            <person name="Markowitz V."/>
            <person name="Cheng J.-F."/>
            <person name="Hugenholtz P."/>
            <person name="Woyke T."/>
            <person name="Wu D."/>
            <person name="Jando M."/>
            <person name="Brambilla E."/>
            <person name="Klenk H.-P."/>
            <person name="Eisen J.A."/>
        </authorList>
    </citation>
    <scope>NUCLEOTIDE SEQUENCE [LARGE SCALE GENOMIC DNA]</scope>
    <source>
        <strain evidence="3">ATCC 8368 / DSM 20162 / CCUG 35730 / CIP 100753 / JCM 10117 / KCTC 9821 / NBRC 16120 / NCIMB 702349 / NCTC 13040</strain>
        <plasmid evidence="3">pTpau01</plasmid>
    </source>
</reference>
<dbReference type="HOGENOM" id="CLU_2262600_0_0_11"/>
<gene>
    <name evidence="2" type="ordered locus">Tpau_4260</name>
</gene>
<name>D5UYX9_TSUPD</name>
<feature type="compositionally biased region" description="Basic and acidic residues" evidence="1">
    <location>
        <begin position="36"/>
        <end position="48"/>
    </location>
</feature>
<evidence type="ECO:0000256" key="1">
    <source>
        <dbReference type="SAM" id="MobiDB-lite"/>
    </source>
</evidence>
<feature type="region of interest" description="Disordered" evidence="1">
    <location>
        <begin position="32"/>
        <end position="53"/>
    </location>
</feature>
<dbReference type="RefSeq" id="WP_013128815.1">
    <property type="nucleotide sequence ID" value="NC_014159.1"/>
</dbReference>
<reference evidence="2 3" key="2">
    <citation type="journal article" date="2011" name="Stand. Genomic Sci.">
        <title>Complete genome sequence of Tsukamurella paurometabola type strain (no. 33).</title>
        <authorList>
            <person name="Munk A.C."/>
            <person name="Lapidus A."/>
            <person name="Lucas S."/>
            <person name="Nolan M."/>
            <person name="Tice H."/>
            <person name="Cheng J.F."/>
            <person name="Del Rio T.G."/>
            <person name="Goodwin L."/>
            <person name="Pitluck S."/>
            <person name="Liolios K."/>
            <person name="Huntemann M."/>
            <person name="Ivanova N."/>
            <person name="Mavromatis K."/>
            <person name="Mikhailova N."/>
            <person name="Pati A."/>
            <person name="Chen A."/>
            <person name="Palaniappan K."/>
            <person name="Tapia R."/>
            <person name="Han C."/>
            <person name="Land M."/>
            <person name="Hauser L."/>
            <person name="Chang Y.J."/>
            <person name="Jeffries C.D."/>
            <person name="Brettin T."/>
            <person name="Yasawong M."/>
            <person name="Brambilla E.M."/>
            <person name="Rohde M."/>
            <person name="Sikorski J."/>
            <person name="Goker M."/>
            <person name="Detter J.C."/>
            <person name="Woyke T."/>
            <person name="Bristow J."/>
            <person name="Eisen J.A."/>
            <person name="Markowitz V."/>
            <person name="Hugenholtz P."/>
            <person name="Kyrpides N.C."/>
            <person name="Klenk H.P."/>
        </authorList>
    </citation>
    <scope>NUCLEOTIDE SEQUENCE [LARGE SCALE GENOMIC DNA]</scope>
    <source>
        <strain evidence="3">ATCC 8368 / DSM 20162 / CCUG 35730 / CIP 100753 / JCM 10117 / KCTC 9821 / NBRC 16120 / NCIMB 702349 / NCTC 13040</strain>
        <plasmid evidence="2">pTpau01</plasmid>
    </source>
</reference>
<geneLocation type="plasmid" evidence="2 3">
    <name>pTpau01</name>
</geneLocation>
<proteinExistence type="predicted"/>
<keyword evidence="2" id="KW-0614">Plasmid</keyword>
<dbReference type="AlphaFoldDB" id="D5UYX9"/>
<protein>
    <submittedName>
        <fullName evidence="2">Uncharacterized protein</fullName>
    </submittedName>
</protein>
<dbReference type="EMBL" id="CP001967">
    <property type="protein sequence ID" value="ADG80826.1"/>
    <property type="molecule type" value="Genomic_DNA"/>
</dbReference>
<evidence type="ECO:0000313" key="3">
    <source>
        <dbReference type="Proteomes" id="UP000001213"/>
    </source>
</evidence>
<organism evidence="2 3">
    <name type="scientific">Tsukamurella paurometabola (strain ATCC 8368 / DSM 20162 / CCUG 35730 / CIP 100753 / JCM 10117 / KCTC 9821 / NBRC 16120 / NCIMB 702349 / NCTC 13040)</name>
    <name type="common">Corynebacterium paurometabolum</name>
    <dbReference type="NCBI Taxonomy" id="521096"/>
    <lineage>
        <taxon>Bacteria</taxon>
        <taxon>Bacillati</taxon>
        <taxon>Actinomycetota</taxon>
        <taxon>Actinomycetes</taxon>
        <taxon>Mycobacteriales</taxon>
        <taxon>Tsukamurellaceae</taxon>
        <taxon>Tsukamurella</taxon>
    </lineage>
</organism>
<evidence type="ECO:0000313" key="2">
    <source>
        <dbReference type="EMBL" id="ADG80826.1"/>
    </source>
</evidence>
<keyword evidence="3" id="KW-1185">Reference proteome</keyword>
<dbReference type="Proteomes" id="UP000001213">
    <property type="component" value="Plasmid pTpau01"/>
</dbReference>
<sequence>MSNQLPEGVPIDPRLDEVRTQVTDLLVAAAQMQRRTSGDRSGPLEEGGRPLWNGPAEPIDFSDFLASVLCDVADRVGGVDTLISGRPGSWESEHVAALAQSLN</sequence>
<accession>D5UYX9</accession>